<reference evidence="2" key="1">
    <citation type="journal article" date="2020" name="Nature">
        <title>Giant virus diversity and host interactions through global metagenomics.</title>
        <authorList>
            <person name="Schulz F."/>
            <person name="Roux S."/>
            <person name="Paez-Espino D."/>
            <person name="Jungbluth S."/>
            <person name="Walsh D.A."/>
            <person name="Denef V.J."/>
            <person name="McMahon K.D."/>
            <person name="Konstantinidis K.T."/>
            <person name="Eloe-Fadrosh E.A."/>
            <person name="Kyrpides N.C."/>
            <person name="Woyke T."/>
        </authorList>
    </citation>
    <scope>NUCLEOTIDE SEQUENCE</scope>
    <source>
        <strain evidence="2">GVMAG-S-1038524-41</strain>
    </source>
</reference>
<dbReference type="EMBL" id="MN740667">
    <property type="protein sequence ID" value="QHU06789.1"/>
    <property type="molecule type" value="Genomic_DNA"/>
</dbReference>
<protein>
    <submittedName>
        <fullName evidence="2">Uncharacterized protein</fullName>
    </submittedName>
</protein>
<proteinExistence type="predicted"/>
<organism evidence="2">
    <name type="scientific">viral metagenome</name>
    <dbReference type="NCBI Taxonomy" id="1070528"/>
    <lineage>
        <taxon>unclassified sequences</taxon>
        <taxon>metagenomes</taxon>
        <taxon>organismal metagenomes</taxon>
    </lineage>
</organism>
<feature type="region of interest" description="Disordered" evidence="1">
    <location>
        <begin position="1"/>
        <end position="26"/>
    </location>
</feature>
<feature type="region of interest" description="Disordered" evidence="1">
    <location>
        <begin position="158"/>
        <end position="229"/>
    </location>
</feature>
<evidence type="ECO:0000256" key="1">
    <source>
        <dbReference type="SAM" id="MobiDB-lite"/>
    </source>
</evidence>
<dbReference type="AlphaFoldDB" id="A0A6C0JMI3"/>
<accession>A0A6C0JMI3</accession>
<sequence>MSEQNKSKSTTDQKSDPKVDTTVHEDCIVQEPKTRPTEYKYAVLMETSGEECESWYYCIRYEGNENNLKHLQEQLESVDWYILDDLSTFDLDLEHFISETTAKELTKLELNHHSFHRKFDGVLDKVVLNLRKKDKNEKKMVKVFDVLGYGQIEDYIDGEDLDEEDLTDTPQTSSDDDGSEEDGSDDSGEDSEDEKTVKKDRKKGIPVALQKSNLPRFARAKRRQRKGKE</sequence>
<feature type="compositionally biased region" description="Acidic residues" evidence="1">
    <location>
        <begin position="174"/>
        <end position="193"/>
    </location>
</feature>
<feature type="compositionally biased region" description="Basic residues" evidence="1">
    <location>
        <begin position="218"/>
        <end position="229"/>
    </location>
</feature>
<evidence type="ECO:0000313" key="2">
    <source>
        <dbReference type="EMBL" id="QHU06789.1"/>
    </source>
</evidence>
<feature type="compositionally biased region" description="Acidic residues" evidence="1">
    <location>
        <begin position="158"/>
        <end position="167"/>
    </location>
</feature>
<name>A0A6C0JMI3_9ZZZZ</name>